<name>A0A5B7CPJ6_PORTR</name>
<organism evidence="2 3">
    <name type="scientific">Portunus trituberculatus</name>
    <name type="common">Swimming crab</name>
    <name type="synonym">Neptunus trituberculatus</name>
    <dbReference type="NCBI Taxonomy" id="210409"/>
    <lineage>
        <taxon>Eukaryota</taxon>
        <taxon>Metazoa</taxon>
        <taxon>Ecdysozoa</taxon>
        <taxon>Arthropoda</taxon>
        <taxon>Crustacea</taxon>
        <taxon>Multicrustacea</taxon>
        <taxon>Malacostraca</taxon>
        <taxon>Eumalacostraca</taxon>
        <taxon>Eucarida</taxon>
        <taxon>Decapoda</taxon>
        <taxon>Pleocyemata</taxon>
        <taxon>Brachyura</taxon>
        <taxon>Eubrachyura</taxon>
        <taxon>Portunoidea</taxon>
        <taxon>Portunidae</taxon>
        <taxon>Portuninae</taxon>
        <taxon>Portunus</taxon>
    </lineage>
</organism>
<feature type="region of interest" description="Disordered" evidence="1">
    <location>
        <begin position="1"/>
        <end position="131"/>
    </location>
</feature>
<gene>
    <name evidence="2" type="ORF">E2C01_003351</name>
</gene>
<evidence type="ECO:0000256" key="1">
    <source>
        <dbReference type="SAM" id="MobiDB-lite"/>
    </source>
</evidence>
<feature type="compositionally biased region" description="Low complexity" evidence="1">
    <location>
        <begin position="16"/>
        <end position="25"/>
    </location>
</feature>
<evidence type="ECO:0000313" key="3">
    <source>
        <dbReference type="Proteomes" id="UP000324222"/>
    </source>
</evidence>
<protein>
    <submittedName>
        <fullName evidence="2">Uncharacterized protein</fullName>
    </submittedName>
</protein>
<evidence type="ECO:0000313" key="2">
    <source>
        <dbReference type="EMBL" id="MPC10711.1"/>
    </source>
</evidence>
<keyword evidence="3" id="KW-1185">Reference proteome</keyword>
<proteinExistence type="predicted"/>
<dbReference type="AlphaFoldDB" id="A0A5B7CPJ6"/>
<dbReference type="Proteomes" id="UP000324222">
    <property type="component" value="Unassembled WGS sequence"/>
</dbReference>
<accession>A0A5B7CPJ6</accession>
<comment type="caution">
    <text evidence="2">The sequence shown here is derived from an EMBL/GenBank/DDBJ whole genome shotgun (WGS) entry which is preliminary data.</text>
</comment>
<dbReference type="EMBL" id="VSRR010000127">
    <property type="protein sequence ID" value="MPC10711.1"/>
    <property type="molecule type" value="Genomic_DNA"/>
</dbReference>
<reference evidence="2 3" key="1">
    <citation type="submission" date="2019-05" db="EMBL/GenBank/DDBJ databases">
        <title>Another draft genome of Portunus trituberculatus and its Hox gene families provides insights of decapod evolution.</title>
        <authorList>
            <person name="Jeong J.-H."/>
            <person name="Song I."/>
            <person name="Kim S."/>
            <person name="Choi T."/>
            <person name="Kim D."/>
            <person name="Ryu S."/>
            <person name="Kim W."/>
        </authorList>
    </citation>
    <scope>NUCLEOTIDE SEQUENCE [LARGE SCALE GENOMIC DNA]</scope>
    <source>
        <tissue evidence="2">Muscle</tissue>
    </source>
</reference>
<sequence length="131" mass="14578">MRCCRFPERPPPSPSPLRLSAYPPLHDQDLEHHRHHDYATGGPYPPPCRLLATKTRGDPGSEPAVVRRRLSSSPSAGLHASPGSNQHQGEAYKGVASITSRRPRSTLPHRPPFLQRPSPPRILQPRRARQA</sequence>